<evidence type="ECO:0000313" key="3">
    <source>
        <dbReference type="EMBL" id="GLK11632.1"/>
    </source>
</evidence>
<comment type="caution">
    <text evidence="3">The sequence shown here is derived from an EMBL/GenBank/DDBJ whole genome shotgun (WGS) entry which is preliminary data.</text>
</comment>
<dbReference type="Pfam" id="PF13374">
    <property type="entry name" value="TPR_10"/>
    <property type="match status" value="2"/>
</dbReference>
<gene>
    <name evidence="3" type="ORF">GCM10017600_50390</name>
</gene>
<feature type="domain" description="NB-ARC" evidence="2">
    <location>
        <begin position="50"/>
        <end position="165"/>
    </location>
</feature>
<dbReference type="EMBL" id="BSEV01000012">
    <property type="protein sequence ID" value="GLK11632.1"/>
    <property type="molecule type" value="Genomic_DNA"/>
</dbReference>
<evidence type="ECO:0000313" key="4">
    <source>
        <dbReference type="Proteomes" id="UP001143474"/>
    </source>
</evidence>
<dbReference type="PANTHER" id="PTHR46082">
    <property type="entry name" value="ATP/GTP-BINDING PROTEIN-RELATED"/>
    <property type="match status" value="1"/>
</dbReference>
<dbReference type="Pfam" id="PF00931">
    <property type="entry name" value="NB-ARC"/>
    <property type="match status" value="1"/>
</dbReference>
<name>A0A9W6I4P3_9ACTN</name>
<feature type="region of interest" description="Disordered" evidence="1">
    <location>
        <begin position="1"/>
        <end position="32"/>
    </location>
</feature>
<evidence type="ECO:0000256" key="1">
    <source>
        <dbReference type="SAM" id="MobiDB-lite"/>
    </source>
</evidence>
<sequence>MGRDQHIHLTPPLSWPRVAGEPPGEVSAFQPRPEDDRAVLEHDRLTGVRSLVLTGPGGTGKTQLAARWVRRAVERRTDLIVWADASSADALVSTLAEAARLVRAPGAEDGTDAATAARALLTWLAGTDRSWLVVFDDIQEPDQVLCWWPEVGRGTVLGTTRRRDAKLTGKGRRLVQVGVFDAERARAYLRERLTEAGHPNLYTEPAAAELADALGGLPLALGHAAGYMIHAAGHLSDEENGCAAYLRRFRDRGLRLREVLPPEGDTEDYGRLVDVTLLLGLDAARQSGLGGYAEPTLQAVALLDPSGHPRAVWDFLDEVRLADPAQSPPAADPVPSALSVMHRLGLVTRDGEVVRMHALTGRAVRETMTESDGVTVLAAGALLAVWPASAEATALGRTLRANAAVLAEHTGARLWTVAGVPEMLFRAGQDLGMAGHAADAVTHWRRLLESGEAHLGPDHRHTLRARLGLATWLGPAGDHRLAVTELAALVVRMSEALGADDELTLTARNVHARARGAAGDKPGALAGFEALLPDAERVLSADHEITLSTRTSIGVWRGENGDPWGAVAALEPVLARQREVFGDDHPLTLTTLNNIAAWRGKGGDHVGAAAELRTVAVHRARVIGPDHPLTLTTWHSHAHNLAESGDPGQALVVLREVLENRIRVFGPDHPDVLIAHCDIGHWSGQVGDAAGAVESFTTALETALRRPRPDPLEIIGLRRQVADWRAGAGDLAGAATELERALDDCEELVGPHPEFLPDMLGLVGLRTETGDAAGVVAAWERILRLRRLFPGPDHEDLADALQRVAAARLGAGDTAGAVAGFTQHLDLLLRTRGPGDPLTHFARNNLAEARGLDGDIPGAVAEFERLLAELERWHPDEEFTAFIRKHLGTWRARLRDSRRPSGSLLRRVWSRLRAVGNLPRTAWSRFRAR</sequence>
<accession>A0A9W6I4P3</accession>
<proteinExistence type="predicted"/>
<dbReference type="SUPFAM" id="SSF52540">
    <property type="entry name" value="P-loop containing nucleoside triphosphate hydrolases"/>
    <property type="match status" value="1"/>
</dbReference>
<evidence type="ECO:0000259" key="2">
    <source>
        <dbReference type="Pfam" id="PF00931"/>
    </source>
</evidence>
<dbReference type="InterPro" id="IPR011990">
    <property type="entry name" value="TPR-like_helical_dom_sf"/>
</dbReference>
<dbReference type="GO" id="GO:0043531">
    <property type="term" value="F:ADP binding"/>
    <property type="evidence" value="ECO:0007669"/>
    <property type="project" value="InterPro"/>
</dbReference>
<dbReference type="Gene3D" id="1.25.40.10">
    <property type="entry name" value="Tetratricopeptide repeat domain"/>
    <property type="match status" value="2"/>
</dbReference>
<dbReference type="Proteomes" id="UP001143474">
    <property type="component" value="Unassembled WGS sequence"/>
</dbReference>
<protein>
    <recommendedName>
        <fullName evidence="2">NB-ARC domain-containing protein</fullName>
    </recommendedName>
</protein>
<organism evidence="3 4">
    <name type="scientific">Streptosporangium carneum</name>
    <dbReference type="NCBI Taxonomy" id="47481"/>
    <lineage>
        <taxon>Bacteria</taxon>
        <taxon>Bacillati</taxon>
        <taxon>Actinomycetota</taxon>
        <taxon>Actinomycetes</taxon>
        <taxon>Streptosporangiales</taxon>
        <taxon>Streptosporangiaceae</taxon>
        <taxon>Streptosporangium</taxon>
    </lineage>
</organism>
<dbReference type="PANTHER" id="PTHR46082:SF6">
    <property type="entry name" value="AAA+ ATPASE DOMAIN-CONTAINING PROTEIN-RELATED"/>
    <property type="match status" value="1"/>
</dbReference>
<dbReference type="InterPro" id="IPR053137">
    <property type="entry name" value="NLR-like"/>
</dbReference>
<reference evidence="3" key="2">
    <citation type="submission" date="2023-01" db="EMBL/GenBank/DDBJ databases">
        <authorList>
            <person name="Sun Q."/>
            <person name="Evtushenko L."/>
        </authorList>
    </citation>
    <scope>NUCLEOTIDE SEQUENCE</scope>
    <source>
        <strain evidence="3">VKM Ac-2007</strain>
    </source>
</reference>
<dbReference type="AlphaFoldDB" id="A0A9W6I4P3"/>
<keyword evidence="4" id="KW-1185">Reference proteome</keyword>
<dbReference type="SUPFAM" id="SSF48452">
    <property type="entry name" value="TPR-like"/>
    <property type="match status" value="3"/>
</dbReference>
<dbReference type="InterPro" id="IPR002182">
    <property type="entry name" value="NB-ARC"/>
</dbReference>
<dbReference type="Gene3D" id="3.40.50.300">
    <property type="entry name" value="P-loop containing nucleotide triphosphate hydrolases"/>
    <property type="match status" value="1"/>
</dbReference>
<dbReference type="InterPro" id="IPR027417">
    <property type="entry name" value="P-loop_NTPase"/>
</dbReference>
<reference evidence="3" key="1">
    <citation type="journal article" date="2014" name="Int. J. Syst. Evol. Microbiol.">
        <title>Complete genome sequence of Corynebacterium casei LMG S-19264T (=DSM 44701T), isolated from a smear-ripened cheese.</title>
        <authorList>
            <consortium name="US DOE Joint Genome Institute (JGI-PGF)"/>
            <person name="Walter F."/>
            <person name="Albersmeier A."/>
            <person name="Kalinowski J."/>
            <person name="Ruckert C."/>
        </authorList>
    </citation>
    <scope>NUCLEOTIDE SEQUENCE</scope>
    <source>
        <strain evidence="3">VKM Ac-2007</strain>
    </source>
</reference>